<dbReference type="GO" id="GO:0005506">
    <property type="term" value="F:iron ion binding"/>
    <property type="evidence" value="ECO:0007669"/>
    <property type="project" value="UniProtKB-ARBA"/>
</dbReference>
<comment type="cofactor">
    <cofactor evidence="1">
        <name>Fe(2+)</name>
        <dbReference type="ChEBI" id="CHEBI:29033"/>
    </cofactor>
</comment>
<proteinExistence type="predicted"/>
<dbReference type="AlphaFoldDB" id="A0A679IQI3"/>
<dbReference type="SUPFAM" id="SSF51197">
    <property type="entry name" value="Clavaminate synthase-like"/>
    <property type="match status" value="1"/>
</dbReference>
<reference evidence="2" key="1">
    <citation type="submission" date="2019-12" db="EMBL/GenBank/DDBJ databases">
        <authorList>
            <person name="Cremers G."/>
        </authorList>
    </citation>
    <scope>NUCLEOTIDE SEQUENCE</scope>
    <source>
        <strain evidence="2">Vvax</strain>
    </source>
</reference>
<protein>
    <recommendedName>
        <fullName evidence="3">Phytanoyl-CoA dioxygenase</fullName>
    </recommendedName>
</protein>
<evidence type="ECO:0000313" key="2">
    <source>
        <dbReference type="EMBL" id="CAA2101517.1"/>
    </source>
</evidence>
<dbReference type="GO" id="GO:0016706">
    <property type="term" value="F:2-oxoglutarate-dependent dioxygenase activity"/>
    <property type="evidence" value="ECO:0007669"/>
    <property type="project" value="UniProtKB-ARBA"/>
</dbReference>
<dbReference type="Pfam" id="PF05721">
    <property type="entry name" value="PhyH"/>
    <property type="match status" value="1"/>
</dbReference>
<sequence length="272" mass="30012">MSALSKIPSQSYGILQRGAASTMLDQAVEQVRVLGYATLDAGYADSELDAISKTFDASLASYQSEHGLPFLKDLDEHNNIRLMSTRGDGMFLRLALNPNLLQVLGKLITGKFILNQQNGIVNPPKEDYNQGAWHRDLPYQHFTSSTPLAINALFCVDDFTFENGATFVLPASHKSAEFPSDAYVQKNAVQIPAKAGQFILLDCMTFHSGGYNASNKVRRAVNHLYNIPYFKQQINIPASVDGAGLSPQAREILGFDFQEPKTLGEFFGTRKK</sequence>
<organism evidence="2">
    <name type="scientific">Variovorax paradoxus</name>
    <dbReference type="NCBI Taxonomy" id="34073"/>
    <lineage>
        <taxon>Bacteria</taxon>
        <taxon>Pseudomonadati</taxon>
        <taxon>Pseudomonadota</taxon>
        <taxon>Betaproteobacteria</taxon>
        <taxon>Burkholderiales</taxon>
        <taxon>Comamonadaceae</taxon>
        <taxon>Variovorax</taxon>
    </lineage>
</organism>
<dbReference type="Gene3D" id="2.60.120.620">
    <property type="entry name" value="q2cbj1_9rhob like domain"/>
    <property type="match status" value="1"/>
</dbReference>
<evidence type="ECO:0008006" key="3">
    <source>
        <dbReference type="Google" id="ProtNLM"/>
    </source>
</evidence>
<dbReference type="EMBL" id="LR743507">
    <property type="protein sequence ID" value="CAA2101517.1"/>
    <property type="molecule type" value="Genomic_DNA"/>
</dbReference>
<dbReference type="PANTHER" id="PTHR20883:SF48">
    <property type="entry name" value="ECTOINE DIOXYGENASE"/>
    <property type="match status" value="1"/>
</dbReference>
<gene>
    <name evidence="2" type="ORF">VVAX_01289</name>
</gene>
<name>A0A679IQI3_VARPD</name>
<dbReference type="PANTHER" id="PTHR20883">
    <property type="entry name" value="PHYTANOYL-COA DIOXYGENASE DOMAIN CONTAINING 1"/>
    <property type="match status" value="1"/>
</dbReference>
<dbReference type="InterPro" id="IPR008775">
    <property type="entry name" value="Phytyl_CoA_dOase-like"/>
</dbReference>
<evidence type="ECO:0000256" key="1">
    <source>
        <dbReference type="ARBA" id="ARBA00001954"/>
    </source>
</evidence>
<accession>A0A679IQI3</accession>